<feature type="region of interest" description="Disordered" evidence="1">
    <location>
        <begin position="445"/>
        <end position="508"/>
    </location>
</feature>
<dbReference type="AlphaFoldDB" id="A0AAW0C637"/>
<reference evidence="2 3" key="1">
    <citation type="submission" date="2024-01" db="EMBL/GenBank/DDBJ databases">
        <title>A draft genome for a cacao thread blight-causing isolate of Paramarasmius palmivorus.</title>
        <authorList>
            <person name="Baruah I.K."/>
            <person name="Bukari Y."/>
            <person name="Amoako-Attah I."/>
            <person name="Meinhardt L.W."/>
            <person name="Bailey B.A."/>
            <person name="Cohen S.P."/>
        </authorList>
    </citation>
    <scope>NUCLEOTIDE SEQUENCE [LARGE SCALE GENOMIC DNA]</scope>
    <source>
        <strain evidence="2 3">GH-12</strain>
    </source>
</reference>
<comment type="caution">
    <text evidence="2">The sequence shown here is derived from an EMBL/GenBank/DDBJ whole genome shotgun (WGS) entry which is preliminary data.</text>
</comment>
<dbReference type="EMBL" id="JAYKXP010000058">
    <property type="protein sequence ID" value="KAK7034022.1"/>
    <property type="molecule type" value="Genomic_DNA"/>
</dbReference>
<evidence type="ECO:0000313" key="2">
    <source>
        <dbReference type="EMBL" id="KAK7034022.1"/>
    </source>
</evidence>
<name>A0AAW0C637_9AGAR</name>
<organism evidence="2 3">
    <name type="scientific">Paramarasmius palmivorus</name>
    <dbReference type="NCBI Taxonomy" id="297713"/>
    <lineage>
        <taxon>Eukaryota</taxon>
        <taxon>Fungi</taxon>
        <taxon>Dikarya</taxon>
        <taxon>Basidiomycota</taxon>
        <taxon>Agaricomycotina</taxon>
        <taxon>Agaricomycetes</taxon>
        <taxon>Agaricomycetidae</taxon>
        <taxon>Agaricales</taxon>
        <taxon>Marasmiineae</taxon>
        <taxon>Marasmiaceae</taxon>
        <taxon>Paramarasmius</taxon>
    </lineage>
</organism>
<evidence type="ECO:0000313" key="3">
    <source>
        <dbReference type="Proteomes" id="UP001383192"/>
    </source>
</evidence>
<dbReference type="Pfam" id="PF08643">
    <property type="entry name" value="DUF1776"/>
    <property type="match status" value="1"/>
</dbReference>
<dbReference type="Proteomes" id="UP001383192">
    <property type="component" value="Unassembled WGS sequence"/>
</dbReference>
<accession>A0AAW0C637</accession>
<gene>
    <name evidence="2" type="ORF">VNI00_012453</name>
</gene>
<dbReference type="InterPro" id="IPR013952">
    <property type="entry name" value="DUF1776_fun"/>
</dbReference>
<feature type="compositionally biased region" description="Low complexity" evidence="1">
    <location>
        <begin position="482"/>
        <end position="498"/>
    </location>
</feature>
<proteinExistence type="predicted"/>
<feature type="compositionally biased region" description="Basic and acidic residues" evidence="1">
    <location>
        <begin position="499"/>
        <end position="508"/>
    </location>
</feature>
<evidence type="ECO:0008006" key="4">
    <source>
        <dbReference type="Google" id="ProtNLM"/>
    </source>
</evidence>
<protein>
    <recommendedName>
        <fullName evidence="4">DUF1776-domain-containing protein</fullName>
    </recommendedName>
</protein>
<keyword evidence="3" id="KW-1185">Reference proteome</keyword>
<evidence type="ECO:0000256" key="1">
    <source>
        <dbReference type="SAM" id="MobiDB-lite"/>
    </source>
</evidence>
<sequence>MDKLESYLESLEELLSTSLEVPGSIRESVHQLWIDITRYGPPQLPQLPVLGDFEVPPPPPPPPPPSSSLNFNLNWKVGAGVVGVGAGLLVGYTLYTRPRPKTHPATQRQKQVIIILGADHPLATPLIQSLLQSQTQYIVICTVPSTSDVAAIENLSPAGWVRALVLDPAKPDTIPVFLRSLSSTLSRKFPLTAKGDVYANGRDNTIHSIISFLSLPSPSPTPLECLDLQSAYLPHLVSTHITPLTVIQNILPLLRSPTNANHGKNKNRNIIVCLPSTSHAGIPFTSASAMPVAATQVGLNILRREIHSASLTGKTEGMKGIRVVTVDIGSFSVGGKARGEGEVLKEMSTWTASEKLTYGPAFAEILGSTRGRRPSNPDVFVKRIVGLIEPREWSCLWLRKQRIAVGAGALTYRLASHLPTSVLDVVLAIPHFLVGVRNRLLPGQPFVLPPPATQSAPQQPPPAQSEEEEDTGSEAEVASNYSGDVSSGVEGVESSWVSLKDHDNEKTF</sequence>
<feature type="compositionally biased region" description="Pro residues" evidence="1">
    <location>
        <begin position="447"/>
        <end position="463"/>
    </location>
</feature>